<evidence type="ECO:0000259" key="1">
    <source>
        <dbReference type="Pfam" id="PF00905"/>
    </source>
</evidence>
<dbReference type="GO" id="GO:0016757">
    <property type="term" value="F:glycosyltransferase activity"/>
    <property type="evidence" value="ECO:0007669"/>
    <property type="project" value="UniProtKB-KW"/>
</dbReference>
<dbReference type="AlphaFoldDB" id="A0A852WCM2"/>
<comment type="caution">
    <text evidence="3">The sequence shown here is derived from an EMBL/GenBank/DDBJ whole genome shotgun (WGS) entry which is preliminary data.</text>
</comment>
<keyword evidence="4" id="KW-1185">Reference proteome</keyword>
<dbReference type="InterPro" id="IPR036138">
    <property type="entry name" value="PBP_dimer_sf"/>
</dbReference>
<dbReference type="InterPro" id="IPR012338">
    <property type="entry name" value="Beta-lactam/transpept-like"/>
</dbReference>
<dbReference type="SUPFAM" id="SSF56601">
    <property type="entry name" value="beta-lactamase/transpeptidase-like"/>
    <property type="match status" value="1"/>
</dbReference>
<dbReference type="Pfam" id="PF00905">
    <property type="entry name" value="Transpeptidase"/>
    <property type="match status" value="1"/>
</dbReference>
<dbReference type="GO" id="GO:0071972">
    <property type="term" value="F:peptidoglycan L,D-transpeptidase activity"/>
    <property type="evidence" value="ECO:0007669"/>
    <property type="project" value="TreeGrafter"/>
</dbReference>
<sequence>MNAPIRRLSTVVALLFTALLLSSTYISFVQAQSLQNRPENRRTLLANYARERGQILVGGAPIAKSVATKDELKWLRTYPQGPLYSHVTGYYSFTYGAGGGIEGAENSLLAGSSDKLFYRRVTDILTGKNQTGASLELTINAKAQAAADKALGNQRGAVVALDPTTGAILALVSHPTYNPSVLSSHDTSKVVAAWQQLNAAPTAPLVDRAIAGDLYPPGSTFKLVTAAAALESGKFTEESQIPGPARLKLPQTTIDLPNDFPGNCGPNDKTTLTHALEISCNTAFGWLGMQVGAKDFRAQAAKFGMGDRLSVPMTVTPSSVPADLNQPQLAQSAIGQYDVRVTPLQIAMISAAIANHGIVMRPHLVQKVTSSDLAVIEETQPEQLSQAISADTAAALTRMMEAVVRSGTGTAAQISGIAVAGKTGTAQHATGKAPHAWFTGFAPSNNPKVAVAVVVEDGGNVGNEAVGGRVAAPIAKAVMEAVLGK</sequence>
<evidence type="ECO:0000313" key="4">
    <source>
        <dbReference type="Proteomes" id="UP000573599"/>
    </source>
</evidence>
<dbReference type="RefSeq" id="WP_179421301.1">
    <property type="nucleotide sequence ID" value="NZ_JACCAB010000001.1"/>
</dbReference>
<evidence type="ECO:0000259" key="2">
    <source>
        <dbReference type="Pfam" id="PF21922"/>
    </source>
</evidence>
<feature type="domain" description="Penicillin-binding protein transpeptidase" evidence="1">
    <location>
        <begin position="156"/>
        <end position="480"/>
    </location>
</feature>
<dbReference type="PANTHER" id="PTHR30627:SF24">
    <property type="entry name" value="PENICILLIN-BINDING PROTEIN 4B"/>
    <property type="match status" value="1"/>
</dbReference>
<dbReference type="EMBL" id="JACCAB010000001">
    <property type="protein sequence ID" value="NYG06883.1"/>
    <property type="molecule type" value="Genomic_DNA"/>
</dbReference>
<dbReference type="InterPro" id="IPR054120">
    <property type="entry name" value="PBPA_dimer"/>
</dbReference>
<keyword evidence="3" id="KW-0328">Glycosyltransferase</keyword>
<dbReference type="Gene3D" id="3.40.710.10">
    <property type="entry name" value="DD-peptidase/beta-lactamase superfamily"/>
    <property type="match status" value="1"/>
</dbReference>
<organism evidence="3 4">
    <name type="scientific">Pedococcus badiiscoriae</name>
    <dbReference type="NCBI Taxonomy" id="642776"/>
    <lineage>
        <taxon>Bacteria</taxon>
        <taxon>Bacillati</taxon>
        <taxon>Actinomycetota</taxon>
        <taxon>Actinomycetes</taxon>
        <taxon>Micrococcales</taxon>
        <taxon>Intrasporangiaceae</taxon>
        <taxon>Pedococcus</taxon>
    </lineage>
</organism>
<dbReference type="GO" id="GO:0071555">
    <property type="term" value="P:cell wall organization"/>
    <property type="evidence" value="ECO:0007669"/>
    <property type="project" value="TreeGrafter"/>
</dbReference>
<dbReference type="Proteomes" id="UP000573599">
    <property type="component" value="Unassembled WGS sequence"/>
</dbReference>
<dbReference type="PANTHER" id="PTHR30627">
    <property type="entry name" value="PEPTIDOGLYCAN D,D-TRANSPEPTIDASE"/>
    <property type="match status" value="1"/>
</dbReference>
<gene>
    <name evidence="3" type="ORF">BJ986_001370</name>
</gene>
<dbReference type="Pfam" id="PF21922">
    <property type="entry name" value="PBP_dimer_2"/>
    <property type="match status" value="1"/>
</dbReference>
<dbReference type="InterPro" id="IPR050515">
    <property type="entry name" value="Beta-lactam/transpept"/>
</dbReference>
<dbReference type="EC" id="2.4.1.129" evidence="3"/>
<reference evidence="3 4" key="1">
    <citation type="submission" date="2020-07" db="EMBL/GenBank/DDBJ databases">
        <title>Sequencing the genomes of 1000 actinobacteria strains.</title>
        <authorList>
            <person name="Klenk H.-P."/>
        </authorList>
    </citation>
    <scope>NUCLEOTIDE SEQUENCE [LARGE SCALE GENOMIC DNA]</scope>
    <source>
        <strain evidence="3 4">DSM 23987</strain>
    </source>
</reference>
<evidence type="ECO:0000313" key="3">
    <source>
        <dbReference type="EMBL" id="NYG06883.1"/>
    </source>
</evidence>
<protein>
    <submittedName>
        <fullName evidence="3">Peptidoglycan glycosyltransferase</fullName>
        <ecNumber evidence="3">2.4.1.129</ecNumber>
    </submittedName>
</protein>
<dbReference type="GO" id="GO:0008658">
    <property type="term" value="F:penicillin binding"/>
    <property type="evidence" value="ECO:0007669"/>
    <property type="project" value="InterPro"/>
</dbReference>
<feature type="domain" description="Penicillin binding protein A dimerisation" evidence="2">
    <location>
        <begin position="52"/>
        <end position="134"/>
    </location>
</feature>
<name>A0A852WCM2_9MICO</name>
<proteinExistence type="predicted"/>
<dbReference type="Gene3D" id="3.90.1310.10">
    <property type="entry name" value="Penicillin-binding protein 2a (Domain 2)"/>
    <property type="match status" value="1"/>
</dbReference>
<dbReference type="InterPro" id="IPR001460">
    <property type="entry name" value="PCN-bd_Tpept"/>
</dbReference>
<dbReference type="GO" id="GO:0005886">
    <property type="term" value="C:plasma membrane"/>
    <property type="evidence" value="ECO:0007669"/>
    <property type="project" value="TreeGrafter"/>
</dbReference>
<dbReference type="SUPFAM" id="SSF56519">
    <property type="entry name" value="Penicillin binding protein dimerisation domain"/>
    <property type="match status" value="1"/>
</dbReference>
<keyword evidence="3" id="KW-0808">Transferase</keyword>
<accession>A0A852WCM2</accession>